<dbReference type="GO" id="GO:0016787">
    <property type="term" value="F:hydrolase activity"/>
    <property type="evidence" value="ECO:0007669"/>
    <property type="project" value="UniProtKB-KW"/>
</dbReference>
<dbReference type="Pfam" id="PF00561">
    <property type="entry name" value="Abhydrolase_1"/>
    <property type="match status" value="1"/>
</dbReference>
<dbReference type="EMBL" id="JABWDY010026461">
    <property type="protein sequence ID" value="KAF5188664.1"/>
    <property type="molecule type" value="Genomic_DNA"/>
</dbReference>
<dbReference type="PRINTS" id="PR00412">
    <property type="entry name" value="EPOXHYDRLASE"/>
</dbReference>
<dbReference type="PANTHER" id="PTHR43329">
    <property type="entry name" value="EPOXIDE HYDROLASE"/>
    <property type="match status" value="1"/>
</dbReference>
<proteinExistence type="inferred from homology"/>
<keyword evidence="5" id="KW-1185">Reference proteome</keyword>
<keyword evidence="1 4" id="KW-0378">Hydrolase</keyword>
<protein>
    <submittedName>
        <fullName evidence="4">Epoxide hydrolase</fullName>
    </submittedName>
</protein>
<dbReference type="SUPFAM" id="SSF53474">
    <property type="entry name" value="alpha/beta-Hydrolases"/>
    <property type="match status" value="1"/>
</dbReference>
<dbReference type="OrthoDB" id="7130006at2759"/>
<comment type="similarity">
    <text evidence="2">Belongs to the AB hydrolase superfamily. Epoxide hydrolase family.</text>
</comment>
<name>A0A7J6VU91_THATH</name>
<dbReference type="AlphaFoldDB" id="A0A7J6VU91"/>
<feature type="domain" description="AB hydrolase-1" evidence="3">
    <location>
        <begin position="17"/>
        <end position="101"/>
    </location>
</feature>
<gene>
    <name evidence="4" type="ORF">FRX31_021749</name>
</gene>
<organism evidence="4 5">
    <name type="scientific">Thalictrum thalictroides</name>
    <name type="common">Rue-anemone</name>
    <name type="synonym">Anemone thalictroides</name>
    <dbReference type="NCBI Taxonomy" id="46969"/>
    <lineage>
        <taxon>Eukaryota</taxon>
        <taxon>Viridiplantae</taxon>
        <taxon>Streptophyta</taxon>
        <taxon>Embryophyta</taxon>
        <taxon>Tracheophyta</taxon>
        <taxon>Spermatophyta</taxon>
        <taxon>Magnoliopsida</taxon>
        <taxon>Ranunculales</taxon>
        <taxon>Ranunculaceae</taxon>
        <taxon>Thalictroideae</taxon>
        <taxon>Thalictrum</taxon>
    </lineage>
</organism>
<evidence type="ECO:0000256" key="1">
    <source>
        <dbReference type="ARBA" id="ARBA00022801"/>
    </source>
</evidence>
<dbReference type="InterPro" id="IPR000073">
    <property type="entry name" value="AB_hydrolase_1"/>
</dbReference>
<evidence type="ECO:0000313" key="5">
    <source>
        <dbReference type="Proteomes" id="UP000554482"/>
    </source>
</evidence>
<dbReference type="InterPro" id="IPR029058">
    <property type="entry name" value="AB_hydrolase_fold"/>
</dbReference>
<reference evidence="4 5" key="1">
    <citation type="submission" date="2020-06" db="EMBL/GenBank/DDBJ databases">
        <title>Transcriptomic and genomic resources for Thalictrum thalictroides and T. hernandezii: Facilitating candidate gene discovery in an emerging model plant lineage.</title>
        <authorList>
            <person name="Arias T."/>
            <person name="Riano-Pachon D.M."/>
            <person name="Di Stilio V.S."/>
        </authorList>
    </citation>
    <scope>NUCLEOTIDE SEQUENCE [LARGE SCALE GENOMIC DNA]</scope>
    <source>
        <strain evidence="5">cv. WT478/WT964</strain>
        <tissue evidence="4">Leaves</tissue>
    </source>
</reference>
<dbReference type="InterPro" id="IPR000639">
    <property type="entry name" value="Epox_hydrolase-like"/>
</dbReference>
<comment type="caution">
    <text evidence="4">The sequence shown here is derived from an EMBL/GenBank/DDBJ whole genome shotgun (WGS) entry which is preliminary data.</text>
</comment>
<accession>A0A7J6VU91</accession>
<dbReference type="Gene3D" id="3.40.50.1820">
    <property type="entry name" value="alpha/beta hydrolase"/>
    <property type="match status" value="1"/>
</dbReference>
<dbReference type="Proteomes" id="UP000554482">
    <property type="component" value="Unassembled WGS sequence"/>
</dbReference>
<evidence type="ECO:0000256" key="2">
    <source>
        <dbReference type="ARBA" id="ARBA00038334"/>
    </source>
</evidence>
<evidence type="ECO:0000313" key="4">
    <source>
        <dbReference type="EMBL" id="KAF5188664.1"/>
    </source>
</evidence>
<evidence type="ECO:0000259" key="3">
    <source>
        <dbReference type="Pfam" id="PF00561"/>
    </source>
</evidence>
<sequence>MVLMASPDCFTCFFRIQSIAPDMRGYGDTDAPASFHSYTSLHIVGYLIALIDLFGVDQVFVIGHDWGANIASHLCLFCPDKFKALVNLSVHYFPRNPMSKPIRAVYGDDFYVIRFQEPGEIEAEFARVGAETVIQKFLPYVIQFTGNCKES</sequence>